<dbReference type="InterPro" id="IPR023780">
    <property type="entry name" value="Chromo_domain"/>
</dbReference>
<dbReference type="CDD" id="cd00024">
    <property type="entry name" value="CD_CSD"/>
    <property type="match status" value="1"/>
</dbReference>
<dbReference type="PROSITE" id="PS50013">
    <property type="entry name" value="CHROMO_2"/>
    <property type="match status" value="1"/>
</dbReference>
<dbReference type="InterPro" id="IPR051219">
    <property type="entry name" value="Heterochromatin_chromo-domain"/>
</dbReference>
<evidence type="ECO:0000313" key="6">
    <source>
        <dbReference type="Proteomes" id="UP000274131"/>
    </source>
</evidence>
<dbReference type="SMART" id="SM00298">
    <property type="entry name" value="CHROMO"/>
    <property type="match status" value="2"/>
</dbReference>
<comment type="subcellular location">
    <subcellularLocation>
        <location evidence="1">Nucleus</location>
    </subcellularLocation>
</comment>
<dbReference type="STRING" id="51028.A0A0N4V057"/>
<proteinExistence type="predicted"/>
<evidence type="ECO:0000259" key="4">
    <source>
        <dbReference type="PROSITE" id="PS50013"/>
    </source>
</evidence>
<evidence type="ECO:0000256" key="1">
    <source>
        <dbReference type="ARBA" id="ARBA00004123"/>
    </source>
</evidence>
<dbReference type="CDD" id="cd00034">
    <property type="entry name" value="CSD"/>
    <property type="match status" value="1"/>
</dbReference>
<evidence type="ECO:0000313" key="7">
    <source>
        <dbReference type="WBParaSite" id="EVEC_0000328501-mRNA-1"/>
    </source>
</evidence>
<protein>
    <submittedName>
        <fullName evidence="7">Chromo domain-containing protein</fullName>
    </submittedName>
</protein>
<dbReference type="Pfam" id="PF00385">
    <property type="entry name" value="Chromo"/>
    <property type="match status" value="1"/>
</dbReference>
<gene>
    <name evidence="5" type="ORF">EVEC_LOCUS2993</name>
</gene>
<evidence type="ECO:0000313" key="5">
    <source>
        <dbReference type="EMBL" id="VDD87850.1"/>
    </source>
</evidence>
<evidence type="ECO:0000256" key="3">
    <source>
        <dbReference type="SAM" id="MobiDB-lite"/>
    </source>
</evidence>
<dbReference type="WBParaSite" id="EVEC_0000328501-mRNA-1">
    <property type="protein sequence ID" value="EVEC_0000328501-mRNA-1"/>
    <property type="gene ID" value="EVEC_0000328501"/>
</dbReference>
<keyword evidence="6" id="KW-1185">Reference proteome</keyword>
<dbReference type="AlphaFoldDB" id="A0A0N4V057"/>
<dbReference type="PANTHER" id="PTHR22812">
    <property type="entry name" value="CHROMOBOX PROTEIN"/>
    <property type="match status" value="1"/>
</dbReference>
<dbReference type="SUPFAM" id="SSF54160">
    <property type="entry name" value="Chromo domain-like"/>
    <property type="match status" value="2"/>
</dbReference>
<feature type="domain" description="Chromo" evidence="4">
    <location>
        <begin position="14"/>
        <end position="66"/>
    </location>
</feature>
<dbReference type="OrthoDB" id="5877615at2759"/>
<feature type="region of interest" description="Disordered" evidence="3">
    <location>
        <begin position="75"/>
        <end position="103"/>
    </location>
</feature>
<sequence length="180" mass="21438">MLHPSIGSPESDLYEVEKIIGFRKNETTNRNEYLVRWKGYDKSFDSWEAYKNLKSCTSKLDEFCDRILERCGEHVRHREKTGSESDDSDLAMTSSDDEKEKRVKRVFPRKEESGMALGWRPRRILGWRRSSGHDTYLVEYKHKRQVEHISASYVTRKYPKLVRKFHDSIGKHYLHRSHSE</sequence>
<dbReference type="GO" id="GO:0005634">
    <property type="term" value="C:nucleus"/>
    <property type="evidence" value="ECO:0007669"/>
    <property type="project" value="UniProtKB-SubCell"/>
</dbReference>
<reference evidence="7" key="1">
    <citation type="submission" date="2017-02" db="UniProtKB">
        <authorList>
            <consortium name="WormBaseParasite"/>
        </authorList>
    </citation>
    <scope>IDENTIFICATION</scope>
</reference>
<dbReference type="InterPro" id="IPR000953">
    <property type="entry name" value="Chromo/chromo_shadow_dom"/>
</dbReference>
<evidence type="ECO:0000256" key="2">
    <source>
        <dbReference type="ARBA" id="ARBA00023242"/>
    </source>
</evidence>
<dbReference type="Proteomes" id="UP000274131">
    <property type="component" value="Unassembled WGS sequence"/>
</dbReference>
<dbReference type="Gene3D" id="2.40.50.40">
    <property type="match status" value="2"/>
</dbReference>
<reference evidence="5 6" key="2">
    <citation type="submission" date="2018-10" db="EMBL/GenBank/DDBJ databases">
        <authorList>
            <consortium name="Pathogen Informatics"/>
        </authorList>
    </citation>
    <scope>NUCLEOTIDE SEQUENCE [LARGE SCALE GENOMIC DNA]</scope>
</reference>
<dbReference type="EMBL" id="UXUI01007486">
    <property type="protein sequence ID" value="VDD87850.1"/>
    <property type="molecule type" value="Genomic_DNA"/>
</dbReference>
<name>A0A0N4V057_ENTVE</name>
<accession>A0A0N4V057</accession>
<keyword evidence="2" id="KW-0539">Nucleus</keyword>
<organism evidence="7">
    <name type="scientific">Enterobius vermicularis</name>
    <name type="common">Human pinworm</name>
    <dbReference type="NCBI Taxonomy" id="51028"/>
    <lineage>
        <taxon>Eukaryota</taxon>
        <taxon>Metazoa</taxon>
        <taxon>Ecdysozoa</taxon>
        <taxon>Nematoda</taxon>
        <taxon>Chromadorea</taxon>
        <taxon>Rhabditida</taxon>
        <taxon>Spirurina</taxon>
        <taxon>Oxyuridomorpha</taxon>
        <taxon>Oxyuroidea</taxon>
        <taxon>Oxyuridae</taxon>
        <taxon>Enterobius</taxon>
    </lineage>
</organism>
<dbReference type="InterPro" id="IPR016197">
    <property type="entry name" value="Chromo-like_dom_sf"/>
</dbReference>